<evidence type="ECO:0000313" key="4">
    <source>
        <dbReference type="Proteomes" id="UP000003786"/>
    </source>
</evidence>
<dbReference type="OMA" id="ENERKPH"/>
<dbReference type="EMBL" id="AP011949">
    <property type="protein sequence ID" value="BAM42000.1"/>
    <property type="molecule type" value="Genomic_DNA"/>
</dbReference>
<dbReference type="AlphaFoldDB" id="J4DAI0"/>
<evidence type="ECO:0000259" key="2">
    <source>
        <dbReference type="Pfam" id="PF01145"/>
    </source>
</evidence>
<keyword evidence="4" id="KW-1185">Reference proteome</keyword>
<dbReference type="Pfam" id="PF01145">
    <property type="entry name" value="Band_7"/>
    <property type="match status" value="1"/>
</dbReference>
<gene>
    <name evidence="3" type="ORF">TOT_040000379</name>
</gene>
<dbReference type="VEuPathDB" id="PiroplasmaDB:TOT_040000379"/>
<dbReference type="OrthoDB" id="428964at2759"/>
<dbReference type="KEGG" id="tot:TOT_040000379"/>
<proteinExistence type="predicted"/>
<evidence type="ECO:0000313" key="3">
    <source>
        <dbReference type="EMBL" id="BAM42000.1"/>
    </source>
</evidence>
<dbReference type="eggNOG" id="ENOG502SV2V">
    <property type="taxonomic scope" value="Eukaryota"/>
</dbReference>
<keyword evidence="1" id="KW-1133">Transmembrane helix</keyword>
<name>J4DAI0_THEOR</name>
<dbReference type="RefSeq" id="XP_009692301.1">
    <property type="nucleotide sequence ID" value="XM_009694006.1"/>
</dbReference>
<reference evidence="3 4" key="1">
    <citation type="journal article" date="2012" name="MBio">
        <title>Comparative genome analysis of three eukaryotic parasites with differing abilities to transform leukocytes reveals key mediators of Theileria-induced leukocyte transformation.</title>
        <authorList>
            <person name="Hayashida K."/>
            <person name="Hara Y."/>
            <person name="Abe T."/>
            <person name="Yamasaki C."/>
            <person name="Toyoda A."/>
            <person name="Kosuge T."/>
            <person name="Suzuki Y."/>
            <person name="Sato Y."/>
            <person name="Kawashima S."/>
            <person name="Katayama T."/>
            <person name="Wakaguri H."/>
            <person name="Inoue N."/>
            <person name="Homma K."/>
            <person name="Tada-Umezaki M."/>
            <person name="Yagi Y."/>
            <person name="Fujii Y."/>
            <person name="Habara T."/>
            <person name="Kanehisa M."/>
            <person name="Watanabe H."/>
            <person name="Ito K."/>
            <person name="Gojobori T."/>
            <person name="Sugawara H."/>
            <person name="Imanishi T."/>
            <person name="Weir W."/>
            <person name="Gardner M."/>
            <person name="Pain A."/>
            <person name="Shiels B."/>
            <person name="Hattori M."/>
            <person name="Nene V."/>
            <person name="Sugimoto C."/>
        </authorList>
    </citation>
    <scope>NUCLEOTIDE SEQUENCE [LARGE SCALE GENOMIC DNA]</scope>
    <source>
        <strain evidence="3 4">Shintoku</strain>
    </source>
</reference>
<keyword evidence="1" id="KW-0812">Transmembrane</keyword>
<feature type="domain" description="Band 7" evidence="2">
    <location>
        <begin position="97"/>
        <end position="212"/>
    </location>
</feature>
<dbReference type="GeneID" id="20716445"/>
<sequence length="263" mass="29997">MYNRRILINISRNGKLFFSTKNVDFKILKPPNFDNSSPSEVDNKSNIEYISPLYTQKIGMFTKPGVTFWNDKSAKYTLFKFYILSIVTFIAAMGMIKVVPDGHVGLVTRKSGKIDQFNNKGRLAIFHIPFVDKAVSFRVTPIRKKIIRKCLTSDSKQVEVVIYLTVTAREAFASHIYSIFGVNYSNDFVDKELNYDIDQVIKNYKMEELVITPERLENIESLHKEAGGIYSIDSSIESANNDLIERFQDAGSFNKIDVSDVVS</sequence>
<feature type="transmembrane region" description="Helical" evidence="1">
    <location>
        <begin position="81"/>
        <end position="99"/>
    </location>
</feature>
<dbReference type="InterPro" id="IPR001107">
    <property type="entry name" value="Band_7"/>
</dbReference>
<accession>J4DAI0</accession>
<keyword evidence="1" id="KW-0472">Membrane</keyword>
<evidence type="ECO:0000256" key="1">
    <source>
        <dbReference type="SAM" id="Phobius"/>
    </source>
</evidence>
<protein>
    <submittedName>
        <fullName evidence="3">Prohibitin-like protein</fullName>
    </submittedName>
</protein>
<organism evidence="3 4">
    <name type="scientific">Theileria orientalis strain Shintoku</name>
    <dbReference type="NCBI Taxonomy" id="869250"/>
    <lineage>
        <taxon>Eukaryota</taxon>
        <taxon>Sar</taxon>
        <taxon>Alveolata</taxon>
        <taxon>Apicomplexa</taxon>
        <taxon>Aconoidasida</taxon>
        <taxon>Piroplasmida</taxon>
        <taxon>Theileriidae</taxon>
        <taxon>Theileria</taxon>
    </lineage>
</organism>
<dbReference type="Proteomes" id="UP000003786">
    <property type="component" value="Chromosome 4"/>
</dbReference>